<sequence>MSPSAILPEAQRNGTTKVLKDLDASAMIKELVPESEQGKVPALNDPGRMAQKYSTAHMVLAKWTAEGGWEAPKMQRYGLIALEPTASVLHYATESFEGMKVYRGYDSKLRLFRPRLNCARMIKSNARVCLPGFDPEQLLAIISAF</sequence>
<name>A0ACC1NTP7_9HYPO</name>
<organism evidence="1 2">
    <name type="scientific">Zarea fungicola</name>
    <dbReference type="NCBI Taxonomy" id="93591"/>
    <lineage>
        <taxon>Eukaryota</taxon>
        <taxon>Fungi</taxon>
        <taxon>Dikarya</taxon>
        <taxon>Ascomycota</taxon>
        <taxon>Pezizomycotina</taxon>
        <taxon>Sordariomycetes</taxon>
        <taxon>Hypocreomycetidae</taxon>
        <taxon>Hypocreales</taxon>
        <taxon>Cordycipitaceae</taxon>
        <taxon>Zarea</taxon>
    </lineage>
</organism>
<keyword evidence="2" id="KW-1185">Reference proteome</keyword>
<proteinExistence type="predicted"/>
<comment type="caution">
    <text evidence="1">The sequence shown here is derived from an EMBL/GenBank/DDBJ whole genome shotgun (WGS) entry which is preliminary data.</text>
</comment>
<protein>
    <submittedName>
        <fullName evidence="1">Uncharacterized protein</fullName>
    </submittedName>
</protein>
<dbReference type="EMBL" id="JANJQO010000091">
    <property type="protein sequence ID" value="KAJ2982163.1"/>
    <property type="molecule type" value="Genomic_DNA"/>
</dbReference>
<evidence type="ECO:0000313" key="2">
    <source>
        <dbReference type="Proteomes" id="UP001143910"/>
    </source>
</evidence>
<reference evidence="1" key="1">
    <citation type="submission" date="2022-08" db="EMBL/GenBank/DDBJ databases">
        <title>Genome Sequence of Lecanicillium fungicola.</title>
        <authorList>
            <person name="Buettner E."/>
        </authorList>
    </citation>
    <scope>NUCLEOTIDE SEQUENCE</scope>
    <source>
        <strain evidence="1">Babe33</strain>
    </source>
</reference>
<accession>A0ACC1NTP7</accession>
<dbReference type="Proteomes" id="UP001143910">
    <property type="component" value="Unassembled WGS sequence"/>
</dbReference>
<evidence type="ECO:0000313" key="1">
    <source>
        <dbReference type="EMBL" id="KAJ2982163.1"/>
    </source>
</evidence>
<gene>
    <name evidence="1" type="ORF">NQ176_g1578</name>
</gene>